<dbReference type="Pfam" id="PF13692">
    <property type="entry name" value="Glyco_trans_1_4"/>
    <property type="match status" value="1"/>
</dbReference>
<dbReference type="PANTHER" id="PTHR12526">
    <property type="entry name" value="GLYCOSYLTRANSFERASE"/>
    <property type="match status" value="1"/>
</dbReference>
<dbReference type="GO" id="GO:0016740">
    <property type="term" value="F:transferase activity"/>
    <property type="evidence" value="ECO:0007669"/>
    <property type="project" value="UniProtKB-KW"/>
</dbReference>
<name>A0A6H2BXC5_DOLFA</name>
<dbReference type="RefSeq" id="WP_168695525.1">
    <property type="nucleotide sequence ID" value="NZ_CP051206.1"/>
</dbReference>
<protein>
    <submittedName>
        <fullName evidence="1">Glycosyltransferase family 4 protein</fullName>
    </submittedName>
</protein>
<dbReference type="AlphaFoldDB" id="A0A6H2BXC5"/>
<dbReference type="KEGG" id="dfs:HGD76_08565"/>
<keyword evidence="1" id="KW-0808">Transferase</keyword>
<evidence type="ECO:0000313" key="2">
    <source>
        <dbReference type="Proteomes" id="UP000502433"/>
    </source>
</evidence>
<reference evidence="1 2" key="2">
    <citation type="submission" date="2020-04" db="EMBL/GenBank/DDBJ databases">
        <authorList>
            <person name="Fomenkov A."/>
            <person name="Anton B.P."/>
            <person name="Roberts R.J."/>
        </authorList>
    </citation>
    <scope>NUCLEOTIDE SEQUENCE [LARGE SCALE GENOMIC DNA]</scope>
    <source>
        <strain evidence="1 2">CCAP 1403/13f</strain>
    </source>
</reference>
<dbReference type="PANTHER" id="PTHR12526:SF630">
    <property type="entry name" value="GLYCOSYLTRANSFERASE"/>
    <property type="match status" value="1"/>
</dbReference>
<dbReference type="EMBL" id="CP051206">
    <property type="protein sequence ID" value="QJB44232.1"/>
    <property type="molecule type" value="Genomic_DNA"/>
</dbReference>
<proteinExistence type="predicted"/>
<dbReference type="Proteomes" id="UP000502433">
    <property type="component" value="Chromosome"/>
</dbReference>
<sequence length="409" mass="46344">MAKILILIGAHLCTAPRPQKEAETLANAGHDVTIGGFWFDPDLVERDRLLMIYKKWQFLPIIDFQPHQKINNWSVRWRSRIAKEKFQRFGIFSPQLLGYGVKEMLKTAQNFKADLTIVHAEAGLWVGSQLLDEGLRVGVDFEDWFSEDLLPEARAGRPIEKLKSLESRLINECSYCITTSHVMAKALAQAYQSQVPTVIYNTFPWQERSQLDGKIGDRQNLDLPSIHWFSQTIGQGRGLEILFQALPHINQPIEIHLRGNYPESSRQWLEPQIPQQWRDRLFIHATVPNHELLSRISEHDIGLALEVNNIPSRNLTITNKIFQYLQAGLAVIATNTEGQSEILNEYPEAGQIIASHDAIALASAINNLVNDPQKLAATKKTALLAAQDQLNWENQESIILRLATKAISS</sequence>
<evidence type="ECO:0000313" key="1">
    <source>
        <dbReference type="EMBL" id="QJB44232.1"/>
    </source>
</evidence>
<reference evidence="1 2" key="1">
    <citation type="submission" date="2020-04" db="EMBL/GenBank/DDBJ databases">
        <title>Genome-Wide Identification of 5-Methylcytosine Sites in Bacterial Genomes By High-Throughput Sequencing of MspJI Restriction Fragments.</title>
        <authorList>
            <person name="Wu V."/>
        </authorList>
    </citation>
    <scope>NUCLEOTIDE SEQUENCE [LARGE SCALE GENOMIC DNA]</scope>
    <source>
        <strain evidence="1 2">CCAP 1403/13f</strain>
    </source>
</reference>
<dbReference type="SUPFAM" id="SSF53756">
    <property type="entry name" value="UDP-Glycosyltransferase/glycogen phosphorylase"/>
    <property type="match status" value="1"/>
</dbReference>
<organism evidence="1 2">
    <name type="scientific">Dolichospermum flos-aquae CCAP 1403/13F</name>
    <dbReference type="NCBI Taxonomy" id="315271"/>
    <lineage>
        <taxon>Bacteria</taxon>
        <taxon>Bacillati</taxon>
        <taxon>Cyanobacteriota</taxon>
        <taxon>Cyanophyceae</taxon>
        <taxon>Nostocales</taxon>
        <taxon>Aphanizomenonaceae</taxon>
        <taxon>Dolichospermum</taxon>
    </lineage>
</organism>
<accession>A0A6H2BXC5</accession>
<gene>
    <name evidence="1" type="ORF">HGD76_08565</name>
</gene>
<dbReference type="Gene3D" id="3.40.50.2000">
    <property type="entry name" value="Glycogen Phosphorylase B"/>
    <property type="match status" value="1"/>
</dbReference>